<evidence type="ECO:0000313" key="1">
    <source>
        <dbReference type="EMBL" id="ATQ58306.1"/>
    </source>
</evidence>
<evidence type="ECO:0000313" key="2">
    <source>
        <dbReference type="Proteomes" id="UP000229314"/>
    </source>
</evidence>
<reference evidence="1 2" key="1">
    <citation type="submission" date="2017-10" db="EMBL/GenBank/DDBJ databases">
        <title>Complete genome sequence of Paracoccus yeei TT13 isolated from human skin.</title>
        <authorList>
            <person name="Lee K."/>
            <person name="Lim J.Y."/>
            <person name="Hwang I."/>
        </authorList>
    </citation>
    <scope>NUCLEOTIDE SEQUENCE [LARGE SCALE GENOMIC DNA]</scope>
    <source>
        <strain evidence="1 2">TT13</strain>
        <plasmid evidence="2">Plasmid ptt13-3</plasmid>
    </source>
</reference>
<sequence length="185" mass="20573">MLQLFQLSWLKRVSQRRRRIQQRTSLLGMDQDLRSHALGGQRLDLIGRKRTAFRPGLWSRLRIALEERDQRLAVTAPRFVLIRGDAYIGFSRRQMGGKAKLRGHAGRPKTTGIRAEGIGAAMPGSGKVEHGSGGLCRSGRRHAALLGHHGNGSASCAEQGSHCQRLHRKVLHRTYLSSVAMLTKL</sequence>
<organism evidence="1 2">
    <name type="scientific">Paracoccus yeei</name>
    <dbReference type="NCBI Taxonomy" id="147645"/>
    <lineage>
        <taxon>Bacteria</taxon>
        <taxon>Pseudomonadati</taxon>
        <taxon>Pseudomonadota</taxon>
        <taxon>Alphaproteobacteria</taxon>
        <taxon>Rhodobacterales</taxon>
        <taxon>Paracoccaceae</taxon>
        <taxon>Paracoccus</taxon>
    </lineage>
</organism>
<protein>
    <submittedName>
        <fullName evidence="1">Uncharacterized protein</fullName>
    </submittedName>
</protein>
<dbReference type="AlphaFoldDB" id="A0A2D2C750"/>
<dbReference type="EMBL" id="CP024425">
    <property type="protein sequence ID" value="ATQ58306.1"/>
    <property type="molecule type" value="Genomic_DNA"/>
</dbReference>
<keyword evidence="1" id="KW-0614">Plasmid</keyword>
<geneLocation type="plasmid" evidence="2">
    <name>ptt13-3</name>
</geneLocation>
<accession>A0A2D2C750</accession>
<name>A0A2D2C750_9RHOB</name>
<proteinExistence type="predicted"/>
<gene>
    <name evidence="1" type="ORF">PYTT13_21030</name>
</gene>
<dbReference type="Proteomes" id="UP000229314">
    <property type="component" value="Plasmid pTT13-3"/>
</dbReference>